<feature type="compositionally biased region" description="Polar residues" evidence="1">
    <location>
        <begin position="108"/>
        <end position="122"/>
    </location>
</feature>
<protein>
    <submittedName>
        <fullName evidence="2">Uncharacterized protein</fullName>
    </submittedName>
</protein>
<evidence type="ECO:0000256" key="1">
    <source>
        <dbReference type="SAM" id="MobiDB-lite"/>
    </source>
</evidence>
<feature type="compositionally biased region" description="Basic residues" evidence="1">
    <location>
        <begin position="191"/>
        <end position="200"/>
    </location>
</feature>
<name>A0ABV8AYJ1_9BACI</name>
<feature type="compositionally biased region" description="Basic and acidic residues" evidence="1">
    <location>
        <begin position="166"/>
        <end position="190"/>
    </location>
</feature>
<accession>A0ABV8AYJ1</accession>
<feature type="region of interest" description="Disordered" evidence="1">
    <location>
        <begin position="107"/>
        <end position="200"/>
    </location>
</feature>
<dbReference type="RefSeq" id="WP_377911097.1">
    <property type="nucleotide sequence ID" value="NZ_JBHRZT010000001.1"/>
</dbReference>
<evidence type="ECO:0000313" key="2">
    <source>
        <dbReference type="EMBL" id="MFC3882015.1"/>
    </source>
</evidence>
<proteinExistence type="predicted"/>
<dbReference type="Proteomes" id="UP001595752">
    <property type="component" value="Unassembled WGS sequence"/>
</dbReference>
<sequence>MPRKKGTKKAGDQVGFKLKEDESPLILEWVNEQSIFAESIRYLIEKEIAENGIRDLKQVIKQGFSYYRHAPIRNPETIEKAAISSPVKHLSNNKIEKNEFMEPAELKVSTQNQNESSHQTEVLSEEDSPAQTHLTERPQEVLAEEEDSTIKDELGVQQEETNEQSPKQEDSSEEKQDVHSENDQLKEGPKSARRRTNLFG</sequence>
<evidence type="ECO:0000313" key="3">
    <source>
        <dbReference type="Proteomes" id="UP001595752"/>
    </source>
</evidence>
<reference evidence="3" key="1">
    <citation type="journal article" date="2019" name="Int. J. Syst. Evol. Microbiol.">
        <title>The Global Catalogue of Microorganisms (GCM) 10K type strain sequencing project: providing services to taxonomists for standard genome sequencing and annotation.</title>
        <authorList>
            <consortium name="The Broad Institute Genomics Platform"/>
            <consortium name="The Broad Institute Genome Sequencing Center for Infectious Disease"/>
            <person name="Wu L."/>
            <person name="Ma J."/>
        </authorList>
    </citation>
    <scope>NUCLEOTIDE SEQUENCE [LARGE SCALE GENOMIC DNA]</scope>
    <source>
        <strain evidence="3">CCUG 61889</strain>
    </source>
</reference>
<dbReference type="EMBL" id="JBHRZT010000001">
    <property type="protein sequence ID" value="MFC3882015.1"/>
    <property type="molecule type" value="Genomic_DNA"/>
</dbReference>
<keyword evidence="3" id="KW-1185">Reference proteome</keyword>
<comment type="caution">
    <text evidence="2">The sequence shown here is derived from an EMBL/GenBank/DDBJ whole genome shotgun (WGS) entry which is preliminary data.</text>
</comment>
<organism evidence="2 3">
    <name type="scientific">Bacillus songklensis</name>
    <dbReference type="NCBI Taxonomy" id="1069116"/>
    <lineage>
        <taxon>Bacteria</taxon>
        <taxon>Bacillati</taxon>
        <taxon>Bacillota</taxon>
        <taxon>Bacilli</taxon>
        <taxon>Bacillales</taxon>
        <taxon>Bacillaceae</taxon>
        <taxon>Bacillus</taxon>
    </lineage>
</organism>
<gene>
    <name evidence="2" type="ORF">ACFOU2_00120</name>
</gene>